<dbReference type="RefSeq" id="WP_135086013.1">
    <property type="nucleotide sequence ID" value="NZ_SPDV01000014.1"/>
</dbReference>
<dbReference type="CDD" id="cd16015">
    <property type="entry name" value="LTA_synthase"/>
    <property type="match status" value="1"/>
</dbReference>
<evidence type="ECO:0000256" key="5">
    <source>
        <dbReference type="ARBA" id="ARBA00023136"/>
    </source>
</evidence>
<dbReference type="EMBL" id="SPDV01000014">
    <property type="protein sequence ID" value="TFI58605.1"/>
    <property type="molecule type" value="Genomic_DNA"/>
</dbReference>
<feature type="transmembrane region" description="Helical" evidence="7">
    <location>
        <begin position="113"/>
        <end position="131"/>
    </location>
</feature>
<dbReference type="PANTHER" id="PTHR47371:SF3">
    <property type="entry name" value="PHOSPHOGLYCEROL TRANSFERASE I"/>
    <property type="match status" value="1"/>
</dbReference>
<organism evidence="9 10">
    <name type="scientific">Sphingomonas parva</name>
    <dbReference type="NCBI Taxonomy" id="2555898"/>
    <lineage>
        <taxon>Bacteria</taxon>
        <taxon>Pseudomonadati</taxon>
        <taxon>Pseudomonadota</taxon>
        <taxon>Alphaproteobacteria</taxon>
        <taxon>Sphingomonadales</taxon>
        <taxon>Sphingomonadaceae</taxon>
        <taxon>Sphingomonas</taxon>
    </lineage>
</organism>
<evidence type="ECO:0000256" key="3">
    <source>
        <dbReference type="ARBA" id="ARBA00022692"/>
    </source>
</evidence>
<dbReference type="AlphaFoldDB" id="A0A4Y8ZTY8"/>
<feature type="transmembrane region" description="Helical" evidence="7">
    <location>
        <begin position="57"/>
        <end position="79"/>
    </location>
</feature>
<evidence type="ECO:0000256" key="6">
    <source>
        <dbReference type="SAM" id="MobiDB-lite"/>
    </source>
</evidence>
<gene>
    <name evidence="9" type="ORF">E2493_09290</name>
</gene>
<keyword evidence="2" id="KW-1003">Cell membrane</keyword>
<feature type="transmembrane region" description="Helical" evidence="7">
    <location>
        <begin position="143"/>
        <end position="165"/>
    </location>
</feature>
<dbReference type="PANTHER" id="PTHR47371">
    <property type="entry name" value="LIPOTEICHOIC ACID SYNTHASE"/>
    <property type="match status" value="1"/>
</dbReference>
<dbReference type="GO" id="GO:0005886">
    <property type="term" value="C:plasma membrane"/>
    <property type="evidence" value="ECO:0007669"/>
    <property type="project" value="UniProtKB-SubCell"/>
</dbReference>
<protein>
    <submittedName>
        <fullName evidence="9">LTA synthase family protein</fullName>
    </submittedName>
</protein>
<keyword evidence="4 7" id="KW-1133">Transmembrane helix</keyword>
<evidence type="ECO:0000256" key="2">
    <source>
        <dbReference type="ARBA" id="ARBA00022475"/>
    </source>
</evidence>
<keyword evidence="3 7" id="KW-0812">Transmembrane</keyword>
<feature type="transmembrane region" description="Helical" evidence="7">
    <location>
        <begin position="185"/>
        <end position="206"/>
    </location>
</feature>
<dbReference type="Gene3D" id="3.40.720.10">
    <property type="entry name" value="Alkaline Phosphatase, subunit A"/>
    <property type="match status" value="1"/>
</dbReference>
<dbReference type="OrthoDB" id="9795675at2"/>
<dbReference type="InterPro" id="IPR050448">
    <property type="entry name" value="OpgB/LTA_synthase_biosynth"/>
</dbReference>
<comment type="subcellular location">
    <subcellularLocation>
        <location evidence="1">Cell membrane</location>
        <topology evidence="1">Multi-pass membrane protein</topology>
    </subcellularLocation>
</comment>
<comment type="caution">
    <text evidence="9">The sequence shown here is derived from an EMBL/GenBank/DDBJ whole genome shotgun (WGS) entry which is preliminary data.</text>
</comment>
<evidence type="ECO:0000259" key="8">
    <source>
        <dbReference type="Pfam" id="PF00884"/>
    </source>
</evidence>
<proteinExistence type="predicted"/>
<evidence type="ECO:0000256" key="7">
    <source>
        <dbReference type="SAM" id="Phobius"/>
    </source>
</evidence>
<name>A0A4Y8ZTY8_9SPHN</name>
<feature type="compositionally biased region" description="Low complexity" evidence="6">
    <location>
        <begin position="652"/>
        <end position="665"/>
    </location>
</feature>
<dbReference type="SUPFAM" id="SSF53649">
    <property type="entry name" value="Alkaline phosphatase-like"/>
    <property type="match status" value="1"/>
</dbReference>
<dbReference type="Pfam" id="PF00884">
    <property type="entry name" value="Sulfatase"/>
    <property type="match status" value="1"/>
</dbReference>
<dbReference type="InterPro" id="IPR000917">
    <property type="entry name" value="Sulfatase_N"/>
</dbReference>
<dbReference type="Proteomes" id="UP000298213">
    <property type="component" value="Unassembled WGS sequence"/>
</dbReference>
<sequence length="671" mass="74589">MSQGEPEAAGSRHFVIALRLAASGWLGCLVLQAFLYARPGPYGGPFLLEWRRYAFLAAYYDLLGVWLLSAPFLLLWLMWYRRTGNWRGARLVHRIQAALLTFNLLLSQLDHEVLRFLGIRLGLSFLATYARSHTLGDSLFADVLLADAGGALLPLVLLILVPGLYASWAMRLIARAPGARCRPAAIPYGIAVLLLLVPLAAPANGWRMATSQFRLRKVEPVVLALATDAALGFGDVSAPDDLRSLVTAYQARWLDESDDKAWRFADPAYPYLREPTGGATGPAQPPWNVILIQLETLRGVDVGFLGSRARPSATPYLDSLATSGRAAAFSRALSFGPPSINGIFAGHCSVAPHSRRYVTAFVATEFHCLPGMLRRYGYRAEMFNAGDTDWDGATYWLTRWYDRLWRYPEAKEHDRPVFRAAARRIRALGRSGRPFLATIVSVSNHTPFLSRETRLDIAEHDTPQHRIRNTTRYTDDVVAELLGTLEKEPWFAHTIVVIFGDHGFNLGEHDQRPGQQNLYRESVWVPLLFLGAHPRLPRGVHHGHASLLDITPTVADLLGIREANPWQGHSLLAADPNRAFHMVARDLVLAEDEGVSGVTDPVSDAFRLFDRRHDWLQNRPLPQGRSAAAIEQWARRSARLNDHLLRSGAIWPAAGGRRTGRGSAPPSAPRR</sequence>
<feature type="domain" description="Sulfatase N-terminal" evidence="8">
    <location>
        <begin position="288"/>
        <end position="560"/>
    </location>
</feature>
<keyword evidence="5 7" id="KW-0472">Membrane</keyword>
<feature type="transmembrane region" description="Helical" evidence="7">
    <location>
        <begin position="16"/>
        <end position="37"/>
    </location>
</feature>
<accession>A0A4Y8ZTY8</accession>
<dbReference type="InterPro" id="IPR017850">
    <property type="entry name" value="Alkaline_phosphatase_core_sf"/>
</dbReference>
<keyword evidence="10" id="KW-1185">Reference proteome</keyword>
<evidence type="ECO:0000313" key="9">
    <source>
        <dbReference type="EMBL" id="TFI58605.1"/>
    </source>
</evidence>
<evidence type="ECO:0000256" key="1">
    <source>
        <dbReference type="ARBA" id="ARBA00004651"/>
    </source>
</evidence>
<feature type="region of interest" description="Disordered" evidence="6">
    <location>
        <begin position="651"/>
        <end position="671"/>
    </location>
</feature>
<evidence type="ECO:0000256" key="4">
    <source>
        <dbReference type="ARBA" id="ARBA00022989"/>
    </source>
</evidence>
<evidence type="ECO:0000313" key="10">
    <source>
        <dbReference type="Proteomes" id="UP000298213"/>
    </source>
</evidence>
<reference evidence="9 10" key="1">
    <citation type="submission" date="2019-03" db="EMBL/GenBank/DDBJ databases">
        <title>Genome sequence of Sphingomonas sp. 17J27-24.</title>
        <authorList>
            <person name="Kim M."/>
            <person name="Maeng S."/>
            <person name="Sathiyaraj S."/>
        </authorList>
    </citation>
    <scope>NUCLEOTIDE SEQUENCE [LARGE SCALE GENOMIC DNA]</scope>
    <source>
        <strain evidence="9 10">17J27-24</strain>
    </source>
</reference>